<feature type="non-terminal residue" evidence="2">
    <location>
        <position position="305"/>
    </location>
</feature>
<accession>A0A0C2XU53</accession>
<gene>
    <name evidence="2" type="ORF">M413DRAFT_44646</name>
</gene>
<protein>
    <recommendedName>
        <fullName evidence="1">Reverse transcriptase zinc-binding domain-containing protein</fullName>
    </recommendedName>
</protein>
<proteinExistence type="predicted"/>
<evidence type="ECO:0000259" key="1">
    <source>
        <dbReference type="Pfam" id="PF13966"/>
    </source>
</evidence>
<keyword evidence="3" id="KW-1185">Reference proteome</keyword>
<dbReference type="OrthoDB" id="3262992at2759"/>
<dbReference type="Proteomes" id="UP000053424">
    <property type="component" value="Unassembled WGS sequence"/>
</dbReference>
<dbReference type="AlphaFoldDB" id="A0A0C2XU53"/>
<feature type="domain" description="Reverse transcriptase zinc-binding" evidence="1">
    <location>
        <begin position="113"/>
        <end position="178"/>
    </location>
</feature>
<reference evidence="3" key="2">
    <citation type="submission" date="2015-01" db="EMBL/GenBank/DDBJ databases">
        <title>Evolutionary Origins and Diversification of the Mycorrhizal Mutualists.</title>
        <authorList>
            <consortium name="DOE Joint Genome Institute"/>
            <consortium name="Mycorrhizal Genomics Consortium"/>
            <person name="Kohler A."/>
            <person name="Kuo A."/>
            <person name="Nagy L.G."/>
            <person name="Floudas D."/>
            <person name="Copeland A."/>
            <person name="Barry K.W."/>
            <person name="Cichocki N."/>
            <person name="Veneault-Fourrey C."/>
            <person name="LaButti K."/>
            <person name="Lindquist E.A."/>
            <person name="Lipzen A."/>
            <person name="Lundell T."/>
            <person name="Morin E."/>
            <person name="Murat C."/>
            <person name="Riley R."/>
            <person name="Ohm R."/>
            <person name="Sun H."/>
            <person name="Tunlid A."/>
            <person name="Henrissat B."/>
            <person name="Grigoriev I.V."/>
            <person name="Hibbett D.S."/>
            <person name="Martin F."/>
        </authorList>
    </citation>
    <scope>NUCLEOTIDE SEQUENCE [LARGE SCALE GENOMIC DNA]</scope>
    <source>
        <strain evidence="3">h7</strain>
    </source>
</reference>
<feature type="non-terminal residue" evidence="2">
    <location>
        <position position="1"/>
    </location>
</feature>
<organism evidence="2 3">
    <name type="scientific">Hebeloma cylindrosporum</name>
    <dbReference type="NCBI Taxonomy" id="76867"/>
    <lineage>
        <taxon>Eukaryota</taxon>
        <taxon>Fungi</taxon>
        <taxon>Dikarya</taxon>
        <taxon>Basidiomycota</taxon>
        <taxon>Agaricomycotina</taxon>
        <taxon>Agaricomycetes</taxon>
        <taxon>Agaricomycetidae</taxon>
        <taxon>Agaricales</taxon>
        <taxon>Agaricineae</taxon>
        <taxon>Hymenogastraceae</taxon>
        <taxon>Hebeloma</taxon>
    </lineage>
</organism>
<name>A0A0C2XU53_HEBCY</name>
<sequence length="305" mass="34784">VRNKDILQAIIATLRWRTGWVKLTISSHNTLSQLLTEKAKSSLSEEAPNNLILTVPGHFQTSGMALCNATQSLLYEGITSTRIPPPRPASQYNLGMTKACVEELTGNPPSDETIWKSLTSKDFPPRIRSFLWKTMHSAYKCGNYWLNIPTYEQRGLCQVCDGVPETMTHILTECQASGQETVWRLTKELWDMRGLPWTNPKLGTILGCGLSDFHPENKKKRLTGANRLYAIVMSESAHLIGKMRCEWRINREGSPTRLYTVDEIEATWERTLNRRLQLERLMTDTTKYGKKALKAKLVEKTWWGV</sequence>
<dbReference type="STRING" id="686832.A0A0C2XU53"/>
<dbReference type="EMBL" id="KN831781">
    <property type="protein sequence ID" value="KIM41163.1"/>
    <property type="molecule type" value="Genomic_DNA"/>
</dbReference>
<evidence type="ECO:0000313" key="2">
    <source>
        <dbReference type="EMBL" id="KIM41163.1"/>
    </source>
</evidence>
<dbReference type="Pfam" id="PF13966">
    <property type="entry name" value="zf-RVT"/>
    <property type="match status" value="1"/>
</dbReference>
<dbReference type="InterPro" id="IPR026960">
    <property type="entry name" value="RVT-Znf"/>
</dbReference>
<evidence type="ECO:0000313" key="3">
    <source>
        <dbReference type="Proteomes" id="UP000053424"/>
    </source>
</evidence>
<reference evidence="2 3" key="1">
    <citation type="submission" date="2014-04" db="EMBL/GenBank/DDBJ databases">
        <authorList>
            <consortium name="DOE Joint Genome Institute"/>
            <person name="Kuo A."/>
            <person name="Gay G."/>
            <person name="Dore J."/>
            <person name="Kohler A."/>
            <person name="Nagy L.G."/>
            <person name="Floudas D."/>
            <person name="Copeland A."/>
            <person name="Barry K.W."/>
            <person name="Cichocki N."/>
            <person name="Veneault-Fourrey C."/>
            <person name="LaButti K."/>
            <person name="Lindquist E.A."/>
            <person name="Lipzen A."/>
            <person name="Lundell T."/>
            <person name="Morin E."/>
            <person name="Murat C."/>
            <person name="Sun H."/>
            <person name="Tunlid A."/>
            <person name="Henrissat B."/>
            <person name="Grigoriev I.V."/>
            <person name="Hibbett D.S."/>
            <person name="Martin F."/>
            <person name="Nordberg H.P."/>
            <person name="Cantor M.N."/>
            <person name="Hua S.X."/>
        </authorList>
    </citation>
    <scope>NUCLEOTIDE SEQUENCE [LARGE SCALE GENOMIC DNA]</scope>
    <source>
        <strain evidence="3">h7</strain>
    </source>
</reference>
<dbReference type="HOGENOM" id="CLU_044484_3_1_1"/>